<evidence type="ECO:0000313" key="2">
    <source>
        <dbReference type="EMBL" id="MFC4161860.1"/>
    </source>
</evidence>
<keyword evidence="1" id="KW-0175">Coiled coil</keyword>
<dbReference type="RefSeq" id="WP_378168459.1">
    <property type="nucleotide sequence ID" value="NZ_JBHSBU010000002.1"/>
</dbReference>
<name>A0ABV8MYL0_9NEIS</name>
<evidence type="ECO:0008006" key="4">
    <source>
        <dbReference type="Google" id="ProtNLM"/>
    </source>
</evidence>
<proteinExistence type="predicted"/>
<dbReference type="Proteomes" id="UP001595791">
    <property type="component" value="Unassembled WGS sequence"/>
</dbReference>
<feature type="coiled-coil region" evidence="1">
    <location>
        <begin position="75"/>
        <end position="102"/>
    </location>
</feature>
<dbReference type="Gene3D" id="1.10.287.1700">
    <property type="match status" value="1"/>
</dbReference>
<organism evidence="2 3">
    <name type="scientific">Chitinimonas lacunae</name>
    <dbReference type="NCBI Taxonomy" id="1963018"/>
    <lineage>
        <taxon>Bacteria</taxon>
        <taxon>Pseudomonadati</taxon>
        <taxon>Pseudomonadota</taxon>
        <taxon>Betaproteobacteria</taxon>
        <taxon>Neisseriales</taxon>
        <taxon>Chitinibacteraceae</taxon>
        <taxon>Chitinimonas</taxon>
    </lineage>
</organism>
<accession>A0ABV8MYL0</accession>
<gene>
    <name evidence="2" type="ORF">ACFOW7_21200</name>
</gene>
<reference evidence="3" key="1">
    <citation type="journal article" date="2019" name="Int. J. Syst. Evol. Microbiol.">
        <title>The Global Catalogue of Microorganisms (GCM) 10K type strain sequencing project: providing services to taxonomists for standard genome sequencing and annotation.</title>
        <authorList>
            <consortium name="The Broad Institute Genomics Platform"/>
            <consortium name="The Broad Institute Genome Sequencing Center for Infectious Disease"/>
            <person name="Wu L."/>
            <person name="Ma J."/>
        </authorList>
    </citation>
    <scope>NUCLEOTIDE SEQUENCE [LARGE SCALE GENOMIC DNA]</scope>
    <source>
        <strain evidence="3">LMG 29894</strain>
    </source>
</reference>
<dbReference type="InterPro" id="IPR053716">
    <property type="entry name" value="Flag_assembly_chemotaxis_eff"/>
</dbReference>
<evidence type="ECO:0000313" key="3">
    <source>
        <dbReference type="Proteomes" id="UP001595791"/>
    </source>
</evidence>
<protein>
    <recommendedName>
        <fullName evidence="4">Flagellar FliJ protein</fullName>
    </recommendedName>
</protein>
<evidence type="ECO:0000256" key="1">
    <source>
        <dbReference type="SAM" id="Coils"/>
    </source>
</evidence>
<keyword evidence="3" id="KW-1185">Reference proteome</keyword>
<dbReference type="EMBL" id="JBHSBU010000002">
    <property type="protein sequence ID" value="MFC4161860.1"/>
    <property type="molecule type" value="Genomic_DNA"/>
</dbReference>
<sequence length="155" mass="17825">MSGKGRRGFRYPLEALRRKYDWDLQQEQAELARRSAESTEAHVALRQAGDRLNAACEAGRDILDPSSRRLLLGHIAQLSDAVDAARERFETAERERQASLDRLAEIKRFVDGLERHRDEAVRHFDREQAAQEAARIDEAWLQGSSWRKGNDANRE</sequence>
<comment type="caution">
    <text evidence="2">The sequence shown here is derived from an EMBL/GenBank/DDBJ whole genome shotgun (WGS) entry which is preliminary data.</text>
</comment>